<dbReference type="GO" id="GO:0006229">
    <property type="term" value="P:dUTP biosynthetic process"/>
    <property type="evidence" value="ECO:0007669"/>
    <property type="project" value="InterPro"/>
</dbReference>
<dbReference type="InterPro" id="IPR011962">
    <property type="entry name" value="dCTP_deaminase"/>
</dbReference>
<proteinExistence type="predicted"/>
<name>A0A918DGH6_9ACTN</name>
<protein>
    <submittedName>
        <fullName evidence="2">dCTP deaminase</fullName>
    </submittedName>
</protein>
<evidence type="ECO:0000313" key="3">
    <source>
        <dbReference type="Proteomes" id="UP000646523"/>
    </source>
</evidence>
<dbReference type="AlphaFoldDB" id="A0A918DGH6"/>
<dbReference type="PANTHER" id="PTHR42680">
    <property type="entry name" value="DCTP DEAMINASE"/>
    <property type="match status" value="1"/>
</dbReference>
<dbReference type="SUPFAM" id="SSF51283">
    <property type="entry name" value="dUTPase-like"/>
    <property type="match status" value="1"/>
</dbReference>
<dbReference type="Proteomes" id="UP000646523">
    <property type="component" value="Unassembled WGS sequence"/>
</dbReference>
<keyword evidence="3" id="KW-1185">Reference proteome</keyword>
<organism evidence="2 3">
    <name type="scientific">Nonomuraea cavernae</name>
    <dbReference type="NCBI Taxonomy" id="2045107"/>
    <lineage>
        <taxon>Bacteria</taxon>
        <taxon>Bacillati</taxon>
        <taxon>Actinomycetota</taxon>
        <taxon>Actinomycetes</taxon>
        <taxon>Streptosporangiales</taxon>
        <taxon>Streptosporangiaceae</taxon>
        <taxon>Nonomuraea</taxon>
    </lineage>
</organism>
<comment type="caution">
    <text evidence="2">The sequence shown here is derived from an EMBL/GenBank/DDBJ whole genome shotgun (WGS) entry which is preliminary data.</text>
</comment>
<keyword evidence="1" id="KW-0546">Nucleotide metabolism</keyword>
<dbReference type="PANTHER" id="PTHR42680:SF3">
    <property type="entry name" value="DCTP DEAMINASE"/>
    <property type="match status" value="1"/>
</dbReference>
<gene>
    <name evidence="2" type="primary">dcd</name>
    <name evidence="2" type="ORF">GCM10012289_09780</name>
</gene>
<sequence length="176" mass="19148">MILTGPAIAAAVAANEIVIDPFEPERLSPNAYDWRLGYTIRVCDGNLDAAAPTSFREMTIPRDGFVLMPGELYLGLTAERTGSERYAQLLNGDRTIGALGIWVHVSAPLGHAGHAIRWTLEIRAARPVRIYPGMTFGKLVFLQTFGGPSSYQNAGKYRTTPGIDISHLYEEIGGSL</sequence>
<dbReference type="Pfam" id="PF22769">
    <property type="entry name" value="DCD"/>
    <property type="match status" value="1"/>
</dbReference>
<dbReference type="GO" id="GO:0015949">
    <property type="term" value="P:nucleobase-containing small molecule interconversion"/>
    <property type="evidence" value="ECO:0007669"/>
    <property type="project" value="TreeGrafter"/>
</dbReference>
<dbReference type="InterPro" id="IPR036157">
    <property type="entry name" value="dUTPase-like_sf"/>
</dbReference>
<dbReference type="RefSeq" id="WP_189122752.1">
    <property type="nucleotide sequence ID" value="NZ_BMNH01000002.1"/>
</dbReference>
<dbReference type="Gene3D" id="2.70.40.10">
    <property type="match status" value="1"/>
</dbReference>
<evidence type="ECO:0000256" key="1">
    <source>
        <dbReference type="ARBA" id="ARBA00023080"/>
    </source>
</evidence>
<dbReference type="EMBL" id="BMNH01000002">
    <property type="protein sequence ID" value="GGO63241.1"/>
    <property type="molecule type" value="Genomic_DNA"/>
</dbReference>
<accession>A0A918DGH6</accession>
<reference evidence="2" key="1">
    <citation type="journal article" date="2014" name="Int. J. Syst. Evol. Microbiol.">
        <title>Complete genome sequence of Corynebacterium casei LMG S-19264T (=DSM 44701T), isolated from a smear-ripened cheese.</title>
        <authorList>
            <consortium name="US DOE Joint Genome Institute (JGI-PGF)"/>
            <person name="Walter F."/>
            <person name="Albersmeier A."/>
            <person name="Kalinowski J."/>
            <person name="Ruckert C."/>
        </authorList>
    </citation>
    <scope>NUCLEOTIDE SEQUENCE</scope>
    <source>
        <strain evidence="2">CGMCC 4.7368</strain>
    </source>
</reference>
<evidence type="ECO:0000313" key="2">
    <source>
        <dbReference type="EMBL" id="GGO63241.1"/>
    </source>
</evidence>
<reference evidence="2" key="2">
    <citation type="submission" date="2020-09" db="EMBL/GenBank/DDBJ databases">
        <authorList>
            <person name="Sun Q."/>
            <person name="Zhou Y."/>
        </authorList>
    </citation>
    <scope>NUCLEOTIDE SEQUENCE</scope>
    <source>
        <strain evidence="2">CGMCC 4.7368</strain>
    </source>
</reference>
<dbReference type="GO" id="GO:0008829">
    <property type="term" value="F:dCTP deaminase activity"/>
    <property type="evidence" value="ECO:0007669"/>
    <property type="project" value="InterPro"/>
</dbReference>